<dbReference type="GeneID" id="7834426"/>
<dbReference type="EMBL" id="GG662216">
    <property type="protein sequence ID" value="EAS07541.2"/>
    <property type="molecule type" value="Genomic_DNA"/>
</dbReference>
<dbReference type="AlphaFoldDB" id="I7MB35"/>
<proteinExistence type="predicted"/>
<dbReference type="KEGG" id="tet:TTHERM_00678070"/>
<feature type="region of interest" description="Disordered" evidence="1">
    <location>
        <begin position="151"/>
        <end position="183"/>
    </location>
</feature>
<keyword evidence="3" id="KW-1185">Reference proteome</keyword>
<accession>I7MB35</accession>
<organism evidence="2 3">
    <name type="scientific">Tetrahymena thermophila (strain SB210)</name>
    <dbReference type="NCBI Taxonomy" id="312017"/>
    <lineage>
        <taxon>Eukaryota</taxon>
        <taxon>Sar</taxon>
        <taxon>Alveolata</taxon>
        <taxon>Ciliophora</taxon>
        <taxon>Intramacronucleata</taxon>
        <taxon>Oligohymenophorea</taxon>
        <taxon>Hymenostomatida</taxon>
        <taxon>Tetrahymenina</taxon>
        <taxon>Tetrahymenidae</taxon>
        <taxon>Tetrahymena</taxon>
    </lineage>
</organism>
<sequence>MKHFFQKQSQFSLHSPQQKNNQPIEAYYNLIQDKGENSPSFHFENAKNNFRNSSLIDEECCQTDGYSTFYKTEQSNQFTNTNDGWFKKIPKAENALKLKGLDHKSNNSTPHCIRPKAISLTSQTSSFLNRIQDPQVQRKQSVQVFTTRNSTFGHSQQQKIEHPQPTASDQIQNKKTQRKKKQEKIYKQTERVLKEIEVRKHTFTTFGFKAQEKSEDPLLQYTINKMLNSNRPKGSMFVTDLWPESNVKQFISYQKMGQGKYIMRKIAQQAFKKDEEGVYYFFKDNAPNDNRQQKQIQTVFQSKDSKYEKLIKKFVPQEQGEYQLNSNVYKYDPNACSEIVEQIYQQNYQDKKLENQYSLSLKNQQSLGGDEKILDQNDTKRKLSQKGQLSPQIKRQSMINYANKFKFQKINKKYLFFSKEEYDEKLALKNMIIDKIKNQIDTESNRIDDLSQINKKKQDLDSNNNNNYLGIKTNKNKIQFSNKLNNIFESIHEFQVNKKNLSEKKEIENLSRQLNYAVFKSVEQNLLHKDDNETWGDKQYSESS</sequence>
<protein>
    <submittedName>
        <fullName evidence="2">Uncharacterized protein</fullName>
    </submittedName>
</protein>
<feature type="compositionally biased region" description="Basic and acidic residues" evidence="1">
    <location>
        <begin position="370"/>
        <end position="381"/>
    </location>
</feature>
<dbReference type="RefSeq" id="XP_001027783.2">
    <property type="nucleotide sequence ID" value="XM_001027783.2"/>
</dbReference>
<reference evidence="3" key="1">
    <citation type="journal article" date="2006" name="PLoS Biol.">
        <title>Macronuclear genome sequence of the ciliate Tetrahymena thermophila, a model eukaryote.</title>
        <authorList>
            <person name="Eisen J.A."/>
            <person name="Coyne R.S."/>
            <person name="Wu M."/>
            <person name="Wu D."/>
            <person name="Thiagarajan M."/>
            <person name="Wortman J.R."/>
            <person name="Badger J.H."/>
            <person name="Ren Q."/>
            <person name="Amedeo P."/>
            <person name="Jones K.M."/>
            <person name="Tallon L.J."/>
            <person name="Delcher A.L."/>
            <person name="Salzberg S.L."/>
            <person name="Silva J.C."/>
            <person name="Haas B.J."/>
            <person name="Majoros W.H."/>
            <person name="Farzad M."/>
            <person name="Carlton J.M."/>
            <person name="Smith R.K. Jr."/>
            <person name="Garg J."/>
            <person name="Pearlman R.E."/>
            <person name="Karrer K.M."/>
            <person name="Sun L."/>
            <person name="Manning G."/>
            <person name="Elde N.C."/>
            <person name="Turkewitz A.P."/>
            <person name="Asai D.J."/>
            <person name="Wilkes D.E."/>
            <person name="Wang Y."/>
            <person name="Cai H."/>
            <person name="Collins K."/>
            <person name="Stewart B.A."/>
            <person name="Lee S.R."/>
            <person name="Wilamowska K."/>
            <person name="Weinberg Z."/>
            <person name="Ruzzo W.L."/>
            <person name="Wloga D."/>
            <person name="Gaertig J."/>
            <person name="Frankel J."/>
            <person name="Tsao C.-C."/>
            <person name="Gorovsky M.A."/>
            <person name="Keeling P.J."/>
            <person name="Waller R.F."/>
            <person name="Patron N.J."/>
            <person name="Cherry J.M."/>
            <person name="Stover N.A."/>
            <person name="Krieger C.J."/>
            <person name="del Toro C."/>
            <person name="Ryder H.F."/>
            <person name="Williamson S.C."/>
            <person name="Barbeau R.A."/>
            <person name="Hamilton E.P."/>
            <person name="Orias E."/>
        </authorList>
    </citation>
    <scope>NUCLEOTIDE SEQUENCE [LARGE SCALE GENOMIC DNA]</scope>
    <source>
        <strain evidence="3">SB210</strain>
    </source>
</reference>
<name>I7MB35_TETTS</name>
<gene>
    <name evidence="2" type="ORF">TTHERM_00678070</name>
</gene>
<feature type="region of interest" description="Disordered" evidence="1">
    <location>
        <begin position="370"/>
        <end position="389"/>
    </location>
</feature>
<dbReference type="InParanoid" id="I7MB35"/>
<evidence type="ECO:0000313" key="2">
    <source>
        <dbReference type="EMBL" id="EAS07541.2"/>
    </source>
</evidence>
<evidence type="ECO:0000313" key="3">
    <source>
        <dbReference type="Proteomes" id="UP000009168"/>
    </source>
</evidence>
<dbReference type="Proteomes" id="UP000009168">
    <property type="component" value="Unassembled WGS sequence"/>
</dbReference>
<evidence type="ECO:0000256" key="1">
    <source>
        <dbReference type="SAM" id="MobiDB-lite"/>
    </source>
</evidence>